<evidence type="ECO:0000256" key="1">
    <source>
        <dbReference type="ARBA" id="ARBA00008959"/>
    </source>
</evidence>
<dbReference type="Gene3D" id="1.20.272.10">
    <property type="match status" value="1"/>
</dbReference>
<evidence type="ECO:0000256" key="3">
    <source>
        <dbReference type="ARBA" id="ARBA00022840"/>
    </source>
</evidence>
<accession>A0A5D0MGX2</accession>
<dbReference type="Gene3D" id="1.10.3710.10">
    <property type="entry name" value="DNA polymerase III clamp loader subunits, C-terminal domain"/>
    <property type="match status" value="1"/>
</dbReference>
<dbReference type="InterPro" id="IPR032423">
    <property type="entry name" value="AAA_assoc_2"/>
</dbReference>
<evidence type="ECO:0000313" key="5">
    <source>
        <dbReference type="EMBL" id="TYB31145.1"/>
    </source>
</evidence>
<dbReference type="Proteomes" id="UP000324143">
    <property type="component" value="Unassembled WGS sequence"/>
</dbReference>
<comment type="caution">
    <text evidence="5">The sequence shown here is derived from an EMBL/GenBank/DDBJ whole genome shotgun (WGS) entry which is preliminary data.</text>
</comment>
<dbReference type="EMBL" id="VSIX01000054">
    <property type="protein sequence ID" value="TYB31145.1"/>
    <property type="molecule type" value="Genomic_DNA"/>
</dbReference>
<dbReference type="Pfam" id="PF12002">
    <property type="entry name" value="MgsA_C"/>
    <property type="match status" value="1"/>
</dbReference>
<dbReference type="GO" id="GO:0006261">
    <property type="term" value="P:DNA-templated DNA replication"/>
    <property type="evidence" value="ECO:0007669"/>
    <property type="project" value="TreeGrafter"/>
</dbReference>
<name>A0A5D0MGX2_9BACT</name>
<dbReference type="GO" id="GO:0017116">
    <property type="term" value="F:single-stranded DNA helicase activity"/>
    <property type="evidence" value="ECO:0007669"/>
    <property type="project" value="TreeGrafter"/>
</dbReference>
<dbReference type="SMART" id="SM00382">
    <property type="entry name" value="AAA"/>
    <property type="match status" value="1"/>
</dbReference>
<dbReference type="Pfam" id="PF16193">
    <property type="entry name" value="AAA_assoc_2"/>
    <property type="match status" value="1"/>
</dbReference>
<dbReference type="PANTHER" id="PTHR13779">
    <property type="entry name" value="WERNER HELICASE-INTERACTING PROTEIN 1 FAMILY MEMBER"/>
    <property type="match status" value="1"/>
</dbReference>
<evidence type="ECO:0000313" key="6">
    <source>
        <dbReference type="Proteomes" id="UP000324143"/>
    </source>
</evidence>
<dbReference type="InterPro" id="IPR003593">
    <property type="entry name" value="AAA+_ATPase"/>
</dbReference>
<organism evidence="5 6">
    <name type="scientific">Candidatus Mcinerneyibacterium aminivorans</name>
    <dbReference type="NCBI Taxonomy" id="2703815"/>
    <lineage>
        <taxon>Bacteria</taxon>
        <taxon>Candidatus Macinerneyibacteriota</taxon>
        <taxon>Candidatus Mcinerneyibacteria</taxon>
        <taxon>Candidatus Mcinerneyibacteriales</taxon>
        <taxon>Candidatus Mcinerneyibacteriaceae</taxon>
        <taxon>Candidatus Mcinerneyibacterium</taxon>
    </lineage>
</organism>
<feature type="domain" description="AAA+ ATPase" evidence="4">
    <location>
        <begin position="45"/>
        <end position="163"/>
    </location>
</feature>
<dbReference type="InterPro" id="IPR051314">
    <property type="entry name" value="AAA_ATPase_RarA/MGS1/WRNIP1"/>
</dbReference>
<dbReference type="Gene3D" id="3.40.50.300">
    <property type="entry name" value="P-loop containing nucleotide triphosphate hydrolases"/>
    <property type="match status" value="1"/>
</dbReference>
<dbReference type="GO" id="GO:0005524">
    <property type="term" value="F:ATP binding"/>
    <property type="evidence" value="ECO:0007669"/>
    <property type="project" value="UniProtKB-KW"/>
</dbReference>
<dbReference type="GO" id="GO:0016887">
    <property type="term" value="F:ATP hydrolysis activity"/>
    <property type="evidence" value="ECO:0007669"/>
    <property type="project" value="InterPro"/>
</dbReference>
<proteinExistence type="inferred from homology"/>
<keyword evidence="6" id="KW-1185">Reference proteome</keyword>
<keyword evidence="3" id="KW-0067">ATP-binding</keyword>
<dbReference type="Pfam" id="PF00004">
    <property type="entry name" value="AAA"/>
    <property type="match status" value="1"/>
</dbReference>
<dbReference type="InterPro" id="IPR008921">
    <property type="entry name" value="DNA_pol3_clamp-load_cplx_C"/>
</dbReference>
<reference evidence="5" key="1">
    <citation type="submission" date="2019-08" db="EMBL/GenBank/DDBJ databases">
        <title>Genomic characterization of a novel candidate phylum (ARYD3) from a high temperature, high salinity tertiary oil reservoir in north central Oklahoma, USA.</title>
        <authorList>
            <person name="Youssef N.H."/>
            <person name="Yadav A."/>
            <person name="Elshahed M.S."/>
        </authorList>
    </citation>
    <scope>NUCLEOTIDE SEQUENCE [LARGE SCALE GENOMIC DNA]</scope>
    <source>
        <strain evidence="5">ARYD3</strain>
    </source>
</reference>
<comment type="similarity">
    <text evidence="1">Belongs to the AAA ATPase family. RarA/MGS1/WRNIP1 subfamily.</text>
</comment>
<dbReference type="PANTHER" id="PTHR13779:SF7">
    <property type="entry name" value="ATPASE WRNIP1"/>
    <property type="match status" value="1"/>
</dbReference>
<keyword evidence="2" id="KW-0547">Nucleotide-binding</keyword>
<dbReference type="InterPro" id="IPR027417">
    <property type="entry name" value="P-loop_NTPase"/>
</dbReference>
<dbReference type="AlphaFoldDB" id="A0A5D0MGX2"/>
<gene>
    <name evidence="5" type="ORF">FXF47_05770</name>
</gene>
<dbReference type="SUPFAM" id="SSF48019">
    <property type="entry name" value="post-AAA+ oligomerization domain-like"/>
    <property type="match status" value="1"/>
</dbReference>
<dbReference type="InterPro" id="IPR003959">
    <property type="entry name" value="ATPase_AAA_core"/>
</dbReference>
<protein>
    <submittedName>
        <fullName evidence="5">Replication-associated recombination protein A</fullName>
    </submittedName>
</protein>
<sequence>MTNIFDSSNRPLYEIIRPKKIDDFYGQNHLVGENGVIAKYLEKNRIFSSIFYGPPGTGKTTLAKIIARKLNANFVYFNAVETSIGDIRKAVKRETSTGLNIFFVDEIHKFNKKQQMIFLPYLESGQIKLLATTTQNPNYNIIPPLKSRVKILKFNKLEDETITQIIEDGLKYFDKTLREEHKKIIINYADGDGRFALFLLEEIIFHFDINKVGVEEIRNHFNKNLNIKDTKGDFYYNYLSALHKSLRGSDADAAVYWITVMIETGIDPRAILRRMLAFASEDVGLADPNALGIVKNAYDTYEILGLPEGRLAIYEAAIYLAITPKSNSVYEAGNRAKEILDKYGIQDVPSNIGSDTKSYKYPHNYDDYLIKQDYLPEKISGKDIVKFNTHGKEKRFKKRWEYIKSKIKKND</sequence>
<dbReference type="GO" id="GO:0008047">
    <property type="term" value="F:enzyme activator activity"/>
    <property type="evidence" value="ECO:0007669"/>
    <property type="project" value="TreeGrafter"/>
</dbReference>
<dbReference type="GO" id="GO:0000731">
    <property type="term" value="P:DNA synthesis involved in DNA repair"/>
    <property type="evidence" value="ECO:0007669"/>
    <property type="project" value="TreeGrafter"/>
</dbReference>
<dbReference type="CDD" id="cd00009">
    <property type="entry name" value="AAA"/>
    <property type="match status" value="1"/>
</dbReference>
<dbReference type="FunFam" id="1.20.272.10:FF:000001">
    <property type="entry name" value="Putative AAA family ATPase"/>
    <property type="match status" value="1"/>
</dbReference>
<evidence type="ECO:0000256" key="2">
    <source>
        <dbReference type="ARBA" id="ARBA00022741"/>
    </source>
</evidence>
<dbReference type="InterPro" id="IPR021886">
    <property type="entry name" value="MgsA_C"/>
</dbReference>
<dbReference type="SUPFAM" id="SSF52540">
    <property type="entry name" value="P-loop containing nucleoside triphosphate hydrolases"/>
    <property type="match status" value="1"/>
</dbReference>
<evidence type="ECO:0000259" key="4">
    <source>
        <dbReference type="SMART" id="SM00382"/>
    </source>
</evidence>
<dbReference type="GO" id="GO:0003677">
    <property type="term" value="F:DNA binding"/>
    <property type="evidence" value="ECO:0007669"/>
    <property type="project" value="InterPro"/>
</dbReference>